<dbReference type="InterPro" id="IPR027417">
    <property type="entry name" value="P-loop_NTPase"/>
</dbReference>
<dbReference type="Proteomes" id="UP000295621">
    <property type="component" value="Unassembled WGS sequence"/>
</dbReference>
<organism evidence="1 2">
    <name type="scientific">Jiangella ureilytica</name>
    <dbReference type="NCBI Taxonomy" id="2530374"/>
    <lineage>
        <taxon>Bacteria</taxon>
        <taxon>Bacillati</taxon>
        <taxon>Actinomycetota</taxon>
        <taxon>Actinomycetes</taxon>
        <taxon>Jiangellales</taxon>
        <taxon>Jiangellaceae</taxon>
        <taxon>Jiangella</taxon>
    </lineage>
</organism>
<reference evidence="1 2" key="1">
    <citation type="submission" date="2019-02" db="EMBL/GenBank/DDBJ databases">
        <title>Draft genome sequences of novel Actinobacteria.</title>
        <authorList>
            <person name="Sahin N."/>
            <person name="Ay H."/>
            <person name="Saygin H."/>
        </authorList>
    </citation>
    <scope>NUCLEOTIDE SEQUENCE [LARGE SCALE GENOMIC DNA]</scope>
    <source>
        <strain evidence="1 2">KC603</strain>
    </source>
</reference>
<sequence>MIVLDSGCSAGTTAPARSQAVLPEPRLTFAVDSLIDAMPAALQDGDGVTGMAAAPADLAHRGVTYDLEVDTTHTTPAQCARTVAGRLGA</sequence>
<name>A0A4V2XWZ3_9ACTN</name>
<dbReference type="OrthoDB" id="3538329at2"/>
<keyword evidence="2" id="KW-1185">Reference proteome</keyword>
<gene>
    <name evidence="1" type="ORF">E1212_12650</name>
</gene>
<dbReference type="Gene3D" id="3.40.50.300">
    <property type="entry name" value="P-loop containing nucleotide triphosphate hydrolases"/>
    <property type="match status" value="1"/>
</dbReference>
<protein>
    <submittedName>
        <fullName evidence="1">Uncharacterized protein</fullName>
    </submittedName>
</protein>
<comment type="caution">
    <text evidence="1">The sequence shown here is derived from an EMBL/GenBank/DDBJ whole genome shotgun (WGS) entry which is preliminary data.</text>
</comment>
<proteinExistence type="predicted"/>
<accession>A0A4V2XWZ3</accession>
<evidence type="ECO:0000313" key="1">
    <source>
        <dbReference type="EMBL" id="TDC51275.1"/>
    </source>
</evidence>
<evidence type="ECO:0000313" key="2">
    <source>
        <dbReference type="Proteomes" id="UP000295621"/>
    </source>
</evidence>
<dbReference type="Pfam" id="PF07931">
    <property type="entry name" value="CPT"/>
    <property type="match status" value="1"/>
</dbReference>
<dbReference type="AlphaFoldDB" id="A0A4V2XWZ3"/>
<dbReference type="EMBL" id="SMKL01000024">
    <property type="protein sequence ID" value="TDC51275.1"/>
    <property type="molecule type" value="Genomic_DNA"/>
</dbReference>